<dbReference type="KEGG" id="gla:GL50803_0016234"/>
<accession>A8BRI2</accession>
<dbReference type="EMBL" id="AACB03000001">
    <property type="protein sequence ID" value="KAE8306000.1"/>
    <property type="molecule type" value="Genomic_DNA"/>
</dbReference>
<keyword evidence="1" id="KW-0175">Coiled coil</keyword>
<evidence type="ECO:0000313" key="3">
    <source>
        <dbReference type="EMBL" id="KAE8306000.1"/>
    </source>
</evidence>
<feature type="coiled-coil region" evidence="1">
    <location>
        <begin position="65"/>
        <end position="134"/>
    </location>
</feature>
<gene>
    <name evidence="3" type="ORF">GL50803_0016234</name>
</gene>
<evidence type="ECO:0000313" key="4">
    <source>
        <dbReference type="Proteomes" id="UP000001548"/>
    </source>
</evidence>
<name>A8BRI2_GIAIC</name>
<dbReference type="AlphaFoldDB" id="A8BRI2"/>
<dbReference type="HOGENOM" id="CLU_1565822_0_0_1"/>
<evidence type="ECO:0000256" key="2">
    <source>
        <dbReference type="SAM" id="MobiDB-lite"/>
    </source>
</evidence>
<evidence type="ECO:0000256" key="1">
    <source>
        <dbReference type="SAM" id="Coils"/>
    </source>
</evidence>
<dbReference type="VEuPathDB" id="GiardiaDB:GL50803_16234"/>
<organism evidence="3 4">
    <name type="scientific">Giardia intestinalis (strain ATCC 50803 / WB clone C6)</name>
    <name type="common">Giardia lamblia</name>
    <dbReference type="NCBI Taxonomy" id="184922"/>
    <lineage>
        <taxon>Eukaryota</taxon>
        <taxon>Metamonada</taxon>
        <taxon>Diplomonadida</taxon>
        <taxon>Hexamitidae</taxon>
        <taxon>Giardiinae</taxon>
        <taxon>Giardia</taxon>
    </lineage>
</organism>
<protein>
    <submittedName>
        <fullName evidence="3">Uncharacterized protein</fullName>
    </submittedName>
</protein>
<keyword evidence="4" id="KW-1185">Reference proteome</keyword>
<dbReference type="RefSeq" id="XP_001705271.1">
    <property type="nucleotide sequence ID" value="XM_001705219.1"/>
</dbReference>
<dbReference type="Proteomes" id="UP000001548">
    <property type="component" value="Unassembled WGS sequence"/>
</dbReference>
<reference evidence="3 4" key="1">
    <citation type="journal article" date="2007" name="Science">
        <title>Genomic minimalism in the early diverging intestinal parasite Giardia lamblia.</title>
        <authorList>
            <person name="Morrison H.G."/>
            <person name="McArthur A.G."/>
            <person name="Gillin F.D."/>
            <person name="Aley S.B."/>
            <person name="Adam R.D."/>
            <person name="Olsen G.J."/>
            <person name="Best A.A."/>
            <person name="Cande W.Z."/>
            <person name="Chen F."/>
            <person name="Cipriano M.J."/>
            <person name="Davids B.J."/>
            <person name="Dawson S.C."/>
            <person name="Elmendorf H.G."/>
            <person name="Hehl A.B."/>
            <person name="Holder M.E."/>
            <person name="Huse S.M."/>
            <person name="Kim U.U."/>
            <person name="Lasek-Nesselquist E."/>
            <person name="Manning G."/>
            <person name="Nigam A."/>
            <person name="Nixon J.E."/>
            <person name="Palm D."/>
            <person name="Passamaneck N.E."/>
            <person name="Prabhu A."/>
            <person name="Reich C.I."/>
            <person name="Reiner D.S."/>
            <person name="Samuelson J."/>
            <person name="Svard S.G."/>
            <person name="Sogin M.L."/>
        </authorList>
    </citation>
    <scope>NUCLEOTIDE SEQUENCE [LARGE SCALE GENOMIC DNA]</scope>
    <source>
        <strain evidence="3 4">WB C6</strain>
    </source>
</reference>
<proteinExistence type="predicted"/>
<feature type="region of interest" description="Disordered" evidence="2">
    <location>
        <begin position="140"/>
        <end position="171"/>
    </location>
</feature>
<dbReference type="GeneID" id="5698158"/>
<feature type="compositionally biased region" description="Basic and acidic residues" evidence="2">
    <location>
        <begin position="140"/>
        <end position="157"/>
    </location>
</feature>
<comment type="caution">
    <text evidence="3">The sequence shown here is derived from an EMBL/GenBank/DDBJ whole genome shotgun (WGS) entry which is preliminary data.</text>
</comment>
<dbReference type="OMA" id="APRQSIM"/>
<sequence length="171" mass="20499">MKPTWSTACTAPRQSIMNRPIKEPSKSNMESMERQYTAEDAALRRRREQYMQQEAERLRAIHGTREEKREIAQKLASELDTLISERKAQESLEAQENRRHALEVLERIKYEEMLEQEQKEARRAYEEYVAEQNRRAIAERRDAQERARHEEVAEEKMQPSFFANHFMKSTR</sequence>